<dbReference type="Proteomes" id="UP000189513">
    <property type="component" value="Unassembled WGS sequence"/>
</dbReference>
<accession>A0A1V2L8L7</accession>
<reference evidence="4" key="1">
    <citation type="journal article" date="2017" name="Genome Announc.">
        <title>Genome sequences of Cyberlindnera fabianii 65, Pichia kudriavzevii 129, and Saccharomyces cerevisiae 131 isolated from fermented masau fruits in Zimbabwe.</title>
        <authorList>
            <person name="van Rijswijck I.M.H."/>
            <person name="Derks M.F.L."/>
            <person name="Abee T."/>
            <person name="de Ridder D."/>
            <person name="Smid E.J."/>
        </authorList>
    </citation>
    <scope>NUCLEOTIDE SEQUENCE [LARGE SCALE GENOMIC DNA]</scope>
    <source>
        <strain evidence="4">65</strain>
    </source>
</reference>
<dbReference type="VEuPathDB" id="FungiDB:BON22_1999"/>
<dbReference type="PANTHER" id="PTHR10302:SF0">
    <property type="entry name" value="SINGLE-STRANDED DNA-BINDING PROTEIN, MITOCHONDRIAL"/>
    <property type="match status" value="1"/>
</dbReference>
<evidence type="ECO:0000256" key="1">
    <source>
        <dbReference type="ARBA" id="ARBA00023125"/>
    </source>
</evidence>
<dbReference type="Gene3D" id="2.40.50.140">
    <property type="entry name" value="Nucleic acid-binding proteins"/>
    <property type="match status" value="1"/>
</dbReference>
<comment type="caution">
    <text evidence="3">The sequence shown here is derived from an EMBL/GenBank/DDBJ whole genome shotgun (WGS) entry which is preliminary data.</text>
</comment>
<dbReference type="Pfam" id="PF00436">
    <property type="entry name" value="SSB"/>
    <property type="match status" value="1"/>
</dbReference>
<dbReference type="InterPro" id="IPR000424">
    <property type="entry name" value="Primosome_PriB/ssb"/>
</dbReference>
<evidence type="ECO:0000256" key="2">
    <source>
        <dbReference type="PIRNR" id="PIRNR002070"/>
    </source>
</evidence>
<dbReference type="EMBL" id="MPUK01000003">
    <property type="protein sequence ID" value="ONH68257.1"/>
    <property type="molecule type" value="Genomic_DNA"/>
</dbReference>
<dbReference type="PANTHER" id="PTHR10302">
    <property type="entry name" value="SINGLE-STRANDED DNA-BINDING PROTEIN"/>
    <property type="match status" value="1"/>
</dbReference>
<dbReference type="PIRSF" id="PIRSF002070">
    <property type="entry name" value="SSB"/>
    <property type="match status" value="1"/>
</dbReference>
<organism evidence="3 4">
    <name type="scientific">Cyberlindnera fabianii</name>
    <name type="common">Yeast</name>
    <name type="synonym">Hansenula fabianii</name>
    <dbReference type="NCBI Taxonomy" id="36022"/>
    <lineage>
        <taxon>Eukaryota</taxon>
        <taxon>Fungi</taxon>
        <taxon>Dikarya</taxon>
        <taxon>Ascomycota</taxon>
        <taxon>Saccharomycotina</taxon>
        <taxon>Saccharomycetes</taxon>
        <taxon>Phaffomycetales</taxon>
        <taxon>Phaffomycetaceae</taxon>
        <taxon>Cyberlindnera</taxon>
    </lineage>
</organism>
<evidence type="ECO:0000313" key="4">
    <source>
        <dbReference type="Proteomes" id="UP000189513"/>
    </source>
</evidence>
<keyword evidence="4" id="KW-1185">Reference proteome</keyword>
<keyword evidence="2" id="KW-0496">Mitochondrion</keyword>
<dbReference type="InterPro" id="IPR011344">
    <property type="entry name" value="ssDNA-bd"/>
</dbReference>
<dbReference type="GO" id="GO:0042645">
    <property type="term" value="C:mitochondrial nucleoid"/>
    <property type="evidence" value="ECO:0007669"/>
    <property type="project" value="TreeGrafter"/>
</dbReference>
<dbReference type="GO" id="GO:0003697">
    <property type="term" value="F:single-stranded DNA binding"/>
    <property type="evidence" value="ECO:0007669"/>
    <property type="project" value="InterPro"/>
</dbReference>
<sequence length="132" mass="14873">MLRTAFINSKRSFSSTSAARAQAFARAQLLGRVGQEITESESSSGVKYARYPIAVQVKRDGPTSWFNVIAFNEQQINYMTEYVKKGALVHVDANIQQDLFEKEDGSKVSNVTFVQNRIDLLINPKIHDEESE</sequence>
<dbReference type="STRING" id="36022.A0A1V2L8L7"/>
<keyword evidence="1 2" id="KW-0238">DNA-binding</keyword>
<dbReference type="PROSITE" id="PS50935">
    <property type="entry name" value="SSB"/>
    <property type="match status" value="1"/>
</dbReference>
<evidence type="ECO:0000313" key="3">
    <source>
        <dbReference type="EMBL" id="ONH68257.1"/>
    </source>
</evidence>
<dbReference type="SUPFAM" id="SSF50249">
    <property type="entry name" value="Nucleic acid-binding proteins"/>
    <property type="match status" value="1"/>
</dbReference>
<dbReference type="OMA" id="TQYVRKG"/>
<dbReference type="GO" id="GO:0006264">
    <property type="term" value="P:mitochondrial DNA replication"/>
    <property type="evidence" value="ECO:0007669"/>
    <property type="project" value="TreeGrafter"/>
</dbReference>
<dbReference type="CDD" id="cd04496">
    <property type="entry name" value="SSB_OBF"/>
    <property type="match status" value="1"/>
</dbReference>
<name>A0A1V2L8L7_CYBFA</name>
<dbReference type="InterPro" id="IPR012340">
    <property type="entry name" value="NA-bd_OB-fold"/>
</dbReference>
<protein>
    <recommendedName>
        <fullName evidence="2">Single-stranded DNA-binding protein</fullName>
    </recommendedName>
</protein>
<dbReference type="AlphaFoldDB" id="A0A1V2L8L7"/>
<proteinExistence type="predicted"/>
<comment type="subcellular location">
    <subcellularLocation>
        <location evidence="2">Mitochondrion</location>
    </subcellularLocation>
</comment>
<gene>
    <name evidence="3" type="ORF">BON22_1999</name>
</gene>